<dbReference type="Proteomes" id="UP000006514">
    <property type="component" value="Unassembled WGS sequence"/>
</dbReference>
<evidence type="ECO:0000256" key="1">
    <source>
        <dbReference type="SAM" id="MobiDB-lite"/>
    </source>
</evidence>
<proteinExistence type="predicted"/>
<gene>
    <name evidence="2" type="ORF">AURDEDRAFT_177581</name>
</gene>
<reference evidence="3" key="1">
    <citation type="journal article" date="2012" name="Science">
        <title>The Paleozoic origin of enzymatic lignin decomposition reconstructed from 31 fungal genomes.</title>
        <authorList>
            <person name="Floudas D."/>
            <person name="Binder M."/>
            <person name="Riley R."/>
            <person name="Barry K."/>
            <person name="Blanchette R.A."/>
            <person name="Henrissat B."/>
            <person name="Martinez A.T."/>
            <person name="Otillar R."/>
            <person name="Spatafora J.W."/>
            <person name="Yadav J.S."/>
            <person name="Aerts A."/>
            <person name="Benoit I."/>
            <person name="Boyd A."/>
            <person name="Carlson A."/>
            <person name="Copeland A."/>
            <person name="Coutinho P.M."/>
            <person name="de Vries R.P."/>
            <person name="Ferreira P."/>
            <person name="Findley K."/>
            <person name="Foster B."/>
            <person name="Gaskell J."/>
            <person name="Glotzer D."/>
            <person name="Gorecki P."/>
            <person name="Heitman J."/>
            <person name="Hesse C."/>
            <person name="Hori C."/>
            <person name="Igarashi K."/>
            <person name="Jurgens J.A."/>
            <person name="Kallen N."/>
            <person name="Kersten P."/>
            <person name="Kohler A."/>
            <person name="Kuees U."/>
            <person name="Kumar T.K.A."/>
            <person name="Kuo A."/>
            <person name="LaButti K."/>
            <person name="Larrondo L.F."/>
            <person name="Lindquist E."/>
            <person name="Ling A."/>
            <person name="Lombard V."/>
            <person name="Lucas S."/>
            <person name="Lundell T."/>
            <person name="Martin R."/>
            <person name="McLaughlin D.J."/>
            <person name="Morgenstern I."/>
            <person name="Morin E."/>
            <person name="Murat C."/>
            <person name="Nagy L.G."/>
            <person name="Nolan M."/>
            <person name="Ohm R.A."/>
            <person name="Patyshakuliyeva A."/>
            <person name="Rokas A."/>
            <person name="Ruiz-Duenas F.J."/>
            <person name="Sabat G."/>
            <person name="Salamov A."/>
            <person name="Samejima M."/>
            <person name="Schmutz J."/>
            <person name="Slot J.C."/>
            <person name="St John F."/>
            <person name="Stenlid J."/>
            <person name="Sun H."/>
            <person name="Sun S."/>
            <person name="Syed K."/>
            <person name="Tsang A."/>
            <person name="Wiebenga A."/>
            <person name="Young D."/>
            <person name="Pisabarro A."/>
            <person name="Eastwood D.C."/>
            <person name="Martin F."/>
            <person name="Cullen D."/>
            <person name="Grigoriev I.V."/>
            <person name="Hibbett D.S."/>
        </authorList>
    </citation>
    <scope>NUCLEOTIDE SEQUENCE [LARGE SCALE GENOMIC DNA]</scope>
    <source>
        <strain evidence="3">TFB10046</strain>
    </source>
</reference>
<organism evidence="2 3">
    <name type="scientific">Auricularia subglabra (strain TFB-10046 / SS5)</name>
    <name type="common">White-rot fungus</name>
    <name type="synonym">Auricularia delicata (strain TFB10046)</name>
    <dbReference type="NCBI Taxonomy" id="717982"/>
    <lineage>
        <taxon>Eukaryota</taxon>
        <taxon>Fungi</taxon>
        <taxon>Dikarya</taxon>
        <taxon>Basidiomycota</taxon>
        <taxon>Agaricomycotina</taxon>
        <taxon>Agaricomycetes</taxon>
        <taxon>Auriculariales</taxon>
        <taxon>Auriculariaceae</taxon>
        <taxon>Auricularia</taxon>
    </lineage>
</organism>
<protein>
    <submittedName>
        <fullName evidence="2">Uncharacterized protein</fullName>
    </submittedName>
</protein>
<dbReference type="KEGG" id="adl:AURDEDRAFT_177581"/>
<dbReference type="InParanoid" id="J0WNC1"/>
<dbReference type="EMBL" id="JH688286">
    <property type="protein sequence ID" value="EJD33345.1"/>
    <property type="molecule type" value="Genomic_DNA"/>
</dbReference>
<evidence type="ECO:0000313" key="3">
    <source>
        <dbReference type="Proteomes" id="UP000006514"/>
    </source>
</evidence>
<name>J0WNC1_AURST</name>
<feature type="compositionally biased region" description="Acidic residues" evidence="1">
    <location>
        <begin position="683"/>
        <end position="694"/>
    </location>
</feature>
<keyword evidence="3" id="KW-1185">Reference proteome</keyword>
<evidence type="ECO:0000313" key="2">
    <source>
        <dbReference type="EMBL" id="EJD33345.1"/>
    </source>
</evidence>
<dbReference type="AlphaFoldDB" id="J0WNC1"/>
<accession>J0WNC1</accession>
<feature type="region of interest" description="Disordered" evidence="1">
    <location>
        <begin position="678"/>
        <end position="708"/>
    </location>
</feature>
<sequence length="935" mass="102861">MSSDLSTSACLSHSVSIGLPDVSFPTSPDISASQLTALLCNIFGPHLDHLRPELIMSHNLRWNYTELPSAPDMWPSPVTTSLTEAADGQFMVTSNEITSTTVQLGSSLPGVKANLNLMSDWHDRGKLTIRVAEFEARELASSLWPGPHASAGCYRKKPSTYHKSDMFVLARGTGQPRSVPEDVVRMIIAEALRGDDGLAPWPVSGTFTDERFVPCCVCVGSARMGPMDPQNVSKHYLMQWRSPSTTVVGALRAYVLAALGLAPTVDELVYGANLIDESTRWGHVEREAGHAVDGKWTFFSLPYSPSVQSERLANVVEAALRQQRAVAPSAFTENAPGLLGAASAAARMLQGTCLSQVPTVIKLIWRWYPTGSCPLSMAYLDAFQIWPVPALLRFEVVYKAIVSCLGGTKIHWDCMSAVMGMVAEHAVRGTTTTNDRIAKLLAVPAERLLAGELEDVDEPGHGRREGLTVHLLLILRVLLFADGAKEPLGALANAILKLIPGPEEIAGHEHSAVHEPVRQAACAALLNPRLCPADQGVTREFACYLLALVHRVPCSPSPESEPGPLWADNYEGALALALATLARPDAACKHVSGEIRRSWLQAERRCGSDDSAVHEFCIGCPGMGYNSVMSETGHPGWRTVHWSPQHEPSDGTKLGSKNNTAWVALQRTRFAELRYGGRSVSESEVEEHDEQDCDNEAKESDSGMDDSDDSDCCPLFPRSAYEYLEGGSALTHMHIRQDDEGTLHRVLYRPLSDGRLEINVHRLCSWNLSFGLLPVNGTWNDSLTHLRLGNIHLRGLFESRTYFSRLTHLRVDLLDIDKYPCDLWPWDHPSVFEPRSVLYDKILPYLDEEDSYQGKKITGVFDEVAVISTLAQRTVHIEELIQFACALGLAKRALHLDDKPVLVLSGVSVDELQRLKTFFRDLVPDPILGDCDNIW</sequence>